<evidence type="ECO:0000256" key="1">
    <source>
        <dbReference type="ARBA" id="ARBA00007613"/>
    </source>
</evidence>
<organism evidence="4 5">
    <name type="scientific">Noviherbaspirillum suwonense</name>
    <dbReference type="NCBI Taxonomy" id="1224511"/>
    <lineage>
        <taxon>Bacteria</taxon>
        <taxon>Pseudomonadati</taxon>
        <taxon>Pseudomonadota</taxon>
        <taxon>Betaproteobacteria</taxon>
        <taxon>Burkholderiales</taxon>
        <taxon>Oxalobacteraceae</taxon>
        <taxon>Noviherbaspirillum</taxon>
    </lineage>
</organism>
<feature type="signal peptide" evidence="3">
    <location>
        <begin position="1"/>
        <end position="29"/>
    </location>
</feature>
<comment type="caution">
    <text evidence="4">The sequence shown here is derived from an EMBL/GenBank/DDBJ whole genome shotgun (WGS) entry which is preliminary data.</text>
</comment>
<sequence length="474" mass="51475">MRIQPKAAHLKPLAIALAALILTGCATFSKDGGIDSVSTLTQERTGQTVQREKSADDAKAIQTAVNQILAKPLTPDSAVQLALANNKGLQAAFAELGVAEASLVQAGRLRNPGYSFGRLRGGGDTEIDRSIMFDFVGLLTMPLRTNIEGRRFEQAKLQAASEAVQLAADTRKAYFTALAAQQSAQYAEQVATAAEASAELAQRLARVGNWSKLDQAREQVFHADAITQLARARHNATAAREQLTRLLGLWGANTAFKLPERLPDLPKAPNEVADMETQAMSQRLDIQMARRDAEATASSLGLTRATGFINVFDAGYANKSETGKPRENGYEISLELPIFDWGGARTARAEATYMQSVHRTADAAIRARSEVRESYSAYRTTYDVAKHYRDEVVPLRKRISDEVMLRYNGMLASVFELLTDARDQVSSVNTAIEAQRDFWIAETNLQNAINGGGNGGGSTEMRAQASGEAQAQKH</sequence>
<dbReference type="Gene3D" id="1.20.1600.10">
    <property type="entry name" value="Outer membrane efflux proteins (OEP)"/>
    <property type="match status" value="1"/>
</dbReference>
<dbReference type="InterPro" id="IPR010131">
    <property type="entry name" value="MdtP/NodT-like"/>
</dbReference>
<evidence type="ECO:0000313" key="4">
    <source>
        <dbReference type="EMBL" id="SMP81349.1"/>
    </source>
</evidence>
<reference evidence="4 5" key="1">
    <citation type="submission" date="2017-05" db="EMBL/GenBank/DDBJ databases">
        <authorList>
            <person name="Varghese N."/>
            <person name="Submissions S."/>
        </authorList>
    </citation>
    <scope>NUCLEOTIDE SEQUENCE [LARGE SCALE GENOMIC DNA]</scope>
    <source>
        <strain evidence="4 5">DSM 26001</strain>
    </source>
</reference>
<evidence type="ECO:0000313" key="5">
    <source>
        <dbReference type="Proteomes" id="UP001158049"/>
    </source>
</evidence>
<dbReference type="RefSeq" id="WP_283445641.1">
    <property type="nucleotide sequence ID" value="NZ_FXUL01000043.1"/>
</dbReference>
<gene>
    <name evidence="4" type="ORF">SAMN06295970_14314</name>
</gene>
<feature type="region of interest" description="Disordered" evidence="2">
    <location>
        <begin position="450"/>
        <end position="474"/>
    </location>
</feature>
<proteinExistence type="inferred from homology"/>
<evidence type="ECO:0000256" key="2">
    <source>
        <dbReference type="SAM" id="MobiDB-lite"/>
    </source>
</evidence>
<keyword evidence="5" id="KW-1185">Reference proteome</keyword>
<dbReference type="PANTHER" id="PTHR30203:SF24">
    <property type="entry name" value="BLR4935 PROTEIN"/>
    <property type="match status" value="1"/>
</dbReference>
<comment type="similarity">
    <text evidence="1">Belongs to the outer membrane factor (OMF) (TC 1.B.17) family.</text>
</comment>
<accession>A0ABY1QY91</accession>
<dbReference type="PROSITE" id="PS51257">
    <property type="entry name" value="PROKAR_LIPOPROTEIN"/>
    <property type="match status" value="1"/>
</dbReference>
<feature type="chain" id="PRO_5045463844" evidence="3">
    <location>
        <begin position="30"/>
        <end position="474"/>
    </location>
</feature>
<dbReference type="Pfam" id="PF02321">
    <property type="entry name" value="OEP"/>
    <property type="match status" value="1"/>
</dbReference>
<dbReference type="InterPro" id="IPR003423">
    <property type="entry name" value="OMP_efflux"/>
</dbReference>
<keyword evidence="3" id="KW-0732">Signal</keyword>
<name>A0ABY1QY91_9BURK</name>
<protein>
    <submittedName>
        <fullName evidence="4">Outer membrane protein TolC</fullName>
    </submittedName>
</protein>
<dbReference type="SUPFAM" id="SSF56954">
    <property type="entry name" value="Outer membrane efflux proteins (OEP)"/>
    <property type="match status" value="1"/>
</dbReference>
<dbReference type="Proteomes" id="UP001158049">
    <property type="component" value="Unassembled WGS sequence"/>
</dbReference>
<evidence type="ECO:0000256" key="3">
    <source>
        <dbReference type="SAM" id="SignalP"/>
    </source>
</evidence>
<dbReference type="EMBL" id="FXUL01000043">
    <property type="protein sequence ID" value="SMP81349.1"/>
    <property type="molecule type" value="Genomic_DNA"/>
</dbReference>
<dbReference type="PANTHER" id="PTHR30203">
    <property type="entry name" value="OUTER MEMBRANE CATION EFFLUX PROTEIN"/>
    <property type="match status" value="1"/>
</dbReference>